<dbReference type="EMBL" id="UINC01002232">
    <property type="protein sequence ID" value="SUZ94414.1"/>
    <property type="molecule type" value="Genomic_DNA"/>
</dbReference>
<dbReference type="SUPFAM" id="SSF51182">
    <property type="entry name" value="RmlC-like cupins"/>
    <property type="match status" value="1"/>
</dbReference>
<dbReference type="InterPro" id="IPR053146">
    <property type="entry name" value="QDO-like"/>
</dbReference>
<feature type="domain" description="Cupin type-2" evidence="1">
    <location>
        <begin position="47"/>
        <end position="109"/>
    </location>
</feature>
<protein>
    <recommendedName>
        <fullName evidence="1">Cupin type-2 domain-containing protein</fullName>
    </recommendedName>
</protein>
<name>A0A381RT80_9ZZZZ</name>
<accession>A0A381RT80</accession>
<dbReference type="InterPro" id="IPR013096">
    <property type="entry name" value="Cupin_2"/>
</dbReference>
<organism evidence="2">
    <name type="scientific">marine metagenome</name>
    <dbReference type="NCBI Taxonomy" id="408172"/>
    <lineage>
        <taxon>unclassified sequences</taxon>
        <taxon>metagenomes</taxon>
        <taxon>ecological metagenomes</taxon>
    </lineage>
</organism>
<evidence type="ECO:0000313" key="2">
    <source>
        <dbReference type="EMBL" id="SUZ94414.1"/>
    </source>
</evidence>
<evidence type="ECO:0000259" key="1">
    <source>
        <dbReference type="Pfam" id="PF07883"/>
    </source>
</evidence>
<dbReference type="Pfam" id="PF07883">
    <property type="entry name" value="Cupin_2"/>
    <property type="match status" value="1"/>
</dbReference>
<reference evidence="2" key="1">
    <citation type="submission" date="2018-05" db="EMBL/GenBank/DDBJ databases">
        <authorList>
            <person name="Lanie J.A."/>
            <person name="Ng W.-L."/>
            <person name="Kazmierczak K.M."/>
            <person name="Andrzejewski T.M."/>
            <person name="Davidsen T.M."/>
            <person name="Wayne K.J."/>
            <person name="Tettelin H."/>
            <person name="Glass J.I."/>
            <person name="Rusch D."/>
            <person name="Podicherti R."/>
            <person name="Tsui H.-C.T."/>
            <person name="Winkler M.E."/>
        </authorList>
    </citation>
    <scope>NUCLEOTIDE SEQUENCE</scope>
</reference>
<dbReference type="AlphaFoldDB" id="A0A381RT80"/>
<proteinExistence type="predicted"/>
<gene>
    <name evidence="2" type="ORF">METZ01_LOCUS47268</name>
</gene>
<dbReference type="PANTHER" id="PTHR36440">
    <property type="entry name" value="PUTATIVE (AFU_ORTHOLOGUE AFUA_8G07350)-RELATED"/>
    <property type="match status" value="1"/>
</dbReference>
<sequence>MSFTGNRVVLGPNEGKLLQVSDHPLTFKATKEDTNGAYSLFEANLVGGGPGQHIHENEDEALYILEGEINIKLGDDIFVAQAGSFVFLPRNVVHTFWRGSEQPTKILVIISPPQFENFFFDAVGDEKIDGHTFGERALQLADKYKVKFVGPPLG</sequence>
<dbReference type="Gene3D" id="2.60.120.10">
    <property type="entry name" value="Jelly Rolls"/>
    <property type="match status" value="1"/>
</dbReference>
<dbReference type="InterPro" id="IPR011051">
    <property type="entry name" value="RmlC_Cupin_sf"/>
</dbReference>
<dbReference type="InterPro" id="IPR014710">
    <property type="entry name" value="RmlC-like_jellyroll"/>
</dbReference>
<dbReference type="PANTHER" id="PTHR36440:SF1">
    <property type="entry name" value="PUTATIVE (AFU_ORTHOLOGUE AFUA_8G07350)-RELATED"/>
    <property type="match status" value="1"/>
</dbReference>